<dbReference type="EMBL" id="CCKQ01011759">
    <property type="protein sequence ID" value="CDW83332.1"/>
    <property type="molecule type" value="Genomic_DNA"/>
</dbReference>
<organism evidence="1 2">
    <name type="scientific">Stylonychia lemnae</name>
    <name type="common">Ciliate</name>
    <dbReference type="NCBI Taxonomy" id="5949"/>
    <lineage>
        <taxon>Eukaryota</taxon>
        <taxon>Sar</taxon>
        <taxon>Alveolata</taxon>
        <taxon>Ciliophora</taxon>
        <taxon>Intramacronucleata</taxon>
        <taxon>Spirotrichea</taxon>
        <taxon>Stichotrichia</taxon>
        <taxon>Sporadotrichida</taxon>
        <taxon>Oxytrichidae</taxon>
        <taxon>Stylonychinae</taxon>
        <taxon>Stylonychia</taxon>
    </lineage>
</organism>
<name>A0A078APW0_STYLE</name>
<evidence type="ECO:0000313" key="2">
    <source>
        <dbReference type="Proteomes" id="UP000039865"/>
    </source>
</evidence>
<reference evidence="1 2" key="1">
    <citation type="submission" date="2014-06" db="EMBL/GenBank/DDBJ databases">
        <authorList>
            <person name="Swart Estienne"/>
        </authorList>
    </citation>
    <scope>NUCLEOTIDE SEQUENCE [LARGE SCALE GENOMIC DNA]</scope>
    <source>
        <strain evidence="1 2">130c</strain>
    </source>
</reference>
<dbReference type="AlphaFoldDB" id="A0A078APW0"/>
<protein>
    <submittedName>
        <fullName evidence="1">Uncharacterized protein</fullName>
    </submittedName>
</protein>
<evidence type="ECO:0000313" key="1">
    <source>
        <dbReference type="EMBL" id="CDW83332.1"/>
    </source>
</evidence>
<accession>A0A078APW0</accession>
<dbReference type="InParanoid" id="A0A078APW0"/>
<proteinExistence type="predicted"/>
<gene>
    <name evidence="1" type="primary">Contig7835.g8357</name>
    <name evidence="1" type="ORF">STYLEM_12375</name>
</gene>
<keyword evidence="2" id="KW-1185">Reference proteome</keyword>
<sequence length="345" mass="40414">MVNSNVIYKSNLKKGHLYKLMNEHKPGNLNESLDISSTNILKLPAAKHNHKELFTTHAHIQTQEYNLQKSQENPLKGDQSRNELQHYRSRSQIHNSTSTQRGINPIYLQIRDHKIAQKLNNIQVMKNFQSKGDILKGTAFGQESKTTLNEILNDSGRKNFRLSINLASKMNLNLLNNQNTNTHASDRKITDQTTLTTPKNTYYFTTRLNQSQEPRENNHNASQLTQTFDQQNRESKSIFGPYVKLQQDIKQKRQDMILQSFIPPINSSLKRNLQKLEKINEKYQQIDIGVQMNESRQKLKKSMLLEQSYQFKRRNNKQQNNIYSTNDEARYVSHQKHNQNYDFNL</sequence>
<dbReference type="Proteomes" id="UP000039865">
    <property type="component" value="Unassembled WGS sequence"/>
</dbReference>